<keyword evidence="6" id="KW-1185">Reference proteome</keyword>
<feature type="compositionally biased region" description="Polar residues" evidence="2">
    <location>
        <begin position="87"/>
        <end position="110"/>
    </location>
</feature>
<protein>
    <submittedName>
        <fullName evidence="5">17157_t:CDS:1</fullName>
    </submittedName>
</protein>
<evidence type="ECO:0000259" key="3">
    <source>
        <dbReference type="PROSITE" id="PS50003"/>
    </source>
</evidence>
<feature type="region of interest" description="Disordered" evidence="2">
    <location>
        <begin position="62"/>
        <end position="174"/>
    </location>
</feature>
<dbReference type="GO" id="GO:0005737">
    <property type="term" value="C:cytoplasm"/>
    <property type="evidence" value="ECO:0007669"/>
    <property type="project" value="TreeGrafter"/>
</dbReference>
<keyword evidence="1" id="KW-0175">Coiled coil</keyword>
<dbReference type="InterPro" id="IPR001849">
    <property type="entry name" value="PH_domain"/>
</dbReference>
<name>A0A9N8UY28_9GLOM</name>
<dbReference type="InterPro" id="IPR035899">
    <property type="entry name" value="DBL_dom_sf"/>
</dbReference>
<dbReference type="Pfam" id="PF00621">
    <property type="entry name" value="RhoGEF"/>
    <property type="match status" value="1"/>
</dbReference>
<proteinExistence type="predicted"/>
<dbReference type="OrthoDB" id="660555at2759"/>
<dbReference type="GO" id="GO:0005085">
    <property type="term" value="F:guanyl-nucleotide exchange factor activity"/>
    <property type="evidence" value="ECO:0007669"/>
    <property type="project" value="InterPro"/>
</dbReference>
<dbReference type="SUPFAM" id="SSF50729">
    <property type="entry name" value="PH domain-like"/>
    <property type="match status" value="1"/>
</dbReference>
<dbReference type="Gene3D" id="1.20.900.10">
    <property type="entry name" value="Dbl homology (DH) domain"/>
    <property type="match status" value="1"/>
</dbReference>
<feature type="domain" description="DH" evidence="4">
    <location>
        <begin position="255"/>
        <end position="450"/>
    </location>
</feature>
<accession>A0A9N8UY28</accession>
<dbReference type="CDD" id="cd00160">
    <property type="entry name" value="RhoGEF"/>
    <property type="match status" value="1"/>
</dbReference>
<dbReference type="Proteomes" id="UP000789570">
    <property type="component" value="Unassembled WGS sequence"/>
</dbReference>
<feature type="compositionally biased region" description="Polar residues" evidence="2">
    <location>
        <begin position="123"/>
        <end position="146"/>
    </location>
</feature>
<dbReference type="SMART" id="SM00325">
    <property type="entry name" value="RhoGEF"/>
    <property type="match status" value="1"/>
</dbReference>
<evidence type="ECO:0000256" key="2">
    <source>
        <dbReference type="SAM" id="MobiDB-lite"/>
    </source>
</evidence>
<feature type="compositionally biased region" description="Polar residues" evidence="2">
    <location>
        <begin position="159"/>
        <end position="174"/>
    </location>
</feature>
<dbReference type="SUPFAM" id="SSF48065">
    <property type="entry name" value="DBL homology domain (DH-domain)"/>
    <property type="match status" value="1"/>
</dbReference>
<dbReference type="PANTHER" id="PTHR12673:SF159">
    <property type="entry name" value="LD03170P"/>
    <property type="match status" value="1"/>
</dbReference>
<sequence length="604" mass="70478">MSSRGDSGYMSHYDSIYSQKSEVDSFDHLGDVDYVDYHNVRSSMPSPYNDRRDEHMEKNGANRHTYHTSNHHRSFDNDSLYPPVPNQRYQYSTSPKSNSYEYNQNDFSIESNRDYPPLPPSPYNHSIHYSTSPSNSPRLPPQQSYGNPPELYIPKPSPRSASLQNISRPESSPRLNTSFPVNAFKNNSNIRPYPFVDTPKTLKFNDNNNFYQQEKPEQELDAFDFSEAHDIIDSYYDDLEVNESLPIQEVTRNRKREAAVKEILTTERTYVDGLRKLVYVFYKPLQENYKRSNNKILSTKPVATNEEISAIFGNIEPLLKLHEILLKSLEERNRNWSPTQYISDIFLQNAPYLKMYVHYLTSFPQAIATMERLNKESKDFKKFLQQCQLKPELGGLPLNSFLSLPIQRIPRYKLLTEALFKHTKESHPDYQNLKRCVDHISAIAEEVNEKIRDAENQQKVLEIQKKVMNLPKNIVDPARRFIYGGDLYKVTPRQTNVKPFFTATQDIRAHFLFNDLLLFCLNFKGEYHYKGEIDLRFATVKEIDDDSADQPFCFQLLTTDARNGAHTVRATSFEEKNEWITRLQRAIWSLQDRSGKNGITCFKL</sequence>
<dbReference type="InterPro" id="IPR011993">
    <property type="entry name" value="PH-like_dom_sf"/>
</dbReference>
<evidence type="ECO:0000259" key="4">
    <source>
        <dbReference type="PROSITE" id="PS50010"/>
    </source>
</evidence>
<dbReference type="EMBL" id="CAJVPQ010000004">
    <property type="protein sequence ID" value="CAG8436049.1"/>
    <property type="molecule type" value="Genomic_DNA"/>
</dbReference>
<organism evidence="5 6">
    <name type="scientific">Funneliformis caledonium</name>
    <dbReference type="NCBI Taxonomy" id="1117310"/>
    <lineage>
        <taxon>Eukaryota</taxon>
        <taxon>Fungi</taxon>
        <taxon>Fungi incertae sedis</taxon>
        <taxon>Mucoromycota</taxon>
        <taxon>Glomeromycotina</taxon>
        <taxon>Glomeromycetes</taxon>
        <taxon>Glomerales</taxon>
        <taxon>Glomeraceae</taxon>
        <taxon>Funneliformis</taxon>
    </lineage>
</organism>
<dbReference type="Pfam" id="PF00169">
    <property type="entry name" value="PH"/>
    <property type="match status" value="1"/>
</dbReference>
<feature type="domain" description="PH" evidence="3">
    <location>
        <begin position="480"/>
        <end position="588"/>
    </location>
</feature>
<evidence type="ECO:0000256" key="1">
    <source>
        <dbReference type="SAM" id="Coils"/>
    </source>
</evidence>
<dbReference type="SMART" id="SM00233">
    <property type="entry name" value="PH"/>
    <property type="match status" value="1"/>
</dbReference>
<evidence type="ECO:0000313" key="5">
    <source>
        <dbReference type="EMBL" id="CAG8436049.1"/>
    </source>
</evidence>
<feature type="coiled-coil region" evidence="1">
    <location>
        <begin position="437"/>
        <end position="464"/>
    </location>
</feature>
<comment type="caution">
    <text evidence="5">The sequence shown here is derived from an EMBL/GenBank/DDBJ whole genome shotgun (WGS) entry which is preliminary data.</text>
</comment>
<dbReference type="InterPro" id="IPR051092">
    <property type="entry name" value="FYVE_RhoGEF_PH"/>
</dbReference>
<dbReference type="AlphaFoldDB" id="A0A9N8UY28"/>
<evidence type="ECO:0000313" key="6">
    <source>
        <dbReference type="Proteomes" id="UP000789570"/>
    </source>
</evidence>
<dbReference type="PROSITE" id="PS50003">
    <property type="entry name" value="PH_DOMAIN"/>
    <property type="match status" value="1"/>
</dbReference>
<dbReference type="Gene3D" id="2.30.29.30">
    <property type="entry name" value="Pleckstrin-homology domain (PH domain)/Phosphotyrosine-binding domain (PTB)"/>
    <property type="match status" value="1"/>
</dbReference>
<reference evidence="5" key="1">
    <citation type="submission" date="2021-06" db="EMBL/GenBank/DDBJ databases">
        <authorList>
            <person name="Kallberg Y."/>
            <person name="Tangrot J."/>
            <person name="Rosling A."/>
        </authorList>
    </citation>
    <scope>NUCLEOTIDE SEQUENCE</scope>
    <source>
        <strain evidence="5">UK204</strain>
    </source>
</reference>
<dbReference type="PANTHER" id="PTHR12673">
    <property type="entry name" value="FACIOGENITAL DYSPLASIA PROTEIN"/>
    <property type="match status" value="1"/>
</dbReference>
<gene>
    <name evidence="5" type="ORF">FCALED_LOCUS68</name>
</gene>
<dbReference type="InterPro" id="IPR000219">
    <property type="entry name" value="DH_dom"/>
</dbReference>
<dbReference type="PROSITE" id="PS50010">
    <property type="entry name" value="DH_2"/>
    <property type="match status" value="1"/>
</dbReference>